<comment type="caution">
    <text evidence="2">The sequence shown here is derived from an EMBL/GenBank/DDBJ whole genome shotgun (WGS) entry which is preliminary data.</text>
</comment>
<dbReference type="EMBL" id="JAFCIX010000332">
    <property type="protein sequence ID" value="KAH6594581.1"/>
    <property type="molecule type" value="Genomic_DNA"/>
</dbReference>
<feature type="transmembrane region" description="Helical" evidence="1">
    <location>
        <begin position="267"/>
        <end position="291"/>
    </location>
</feature>
<proteinExistence type="predicted"/>
<feature type="transmembrane region" description="Helical" evidence="1">
    <location>
        <begin position="562"/>
        <end position="582"/>
    </location>
</feature>
<keyword evidence="1" id="KW-0472">Membrane</keyword>
<accession>A0ABQ8F9Q0</accession>
<feature type="transmembrane region" description="Helical" evidence="1">
    <location>
        <begin position="652"/>
        <end position="672"/>
    </location>
</feature>
<sequence length="756" mass="82238">MPQGITASKRADVSGAHIEYGDTFICDNSATNEEDYISRVDVNSASNPLKNTGQYQRHGSQELAQTTLAIDTRGLDSIYTPDESAIRLTGDHNTVKISSTILKDNISGGPCPRNMATYIVRSQDCTSPISADPTNTAPKPISVKGLFFVPQLNLPRINKAHSPKALIQRYSINTTTLCDVAAAICILRTVLIFQAEFPSVTLLAVRNFFLIFVPFQLFIYQAIHQHDPMFAKAGITHHLFTCIRLLILFGLAWTAPSVFVVSGDASTAFFMMLVIGKCAIFIMSILVALFGPVHFASLLVRSLLVLTPIGFWIASVWVSAVDQHIMFLKIGVCVDISSCLIIDALDVWNGEYGKSAHYNRIDNATHAPPLSMTGHCSTSTSSDSVASRDALRSHQLGTRLTMYTTALIISGAIYLFPHRDGVTYPDMLVAVKFNVYNFLVGSSGLAILFSIHAIYTVVCGWCVLHPLCSPESSKKGSTTGKKPKVIDPIASQHFKPNPIGGTEPQADLDSIEYKVPDTTVIKNPEHPQTCCVNILDSTESHNPNPAKLHCYQSVMLSKLMQWIHMVLHAAIVVLIAGIQLHLSKTSQLSTGYSYSIYRFPVDISLPTDFSGTKTIFNVTGVDYLTAILTLSSNSTVLLGTSRLTSMPTWPPISIILLCSGVCVIVLALMGIVSVKMVMAHQKHDPKTLGQNSLYSLIGHATLLRLIVGISVTVTGYVVATHNQSISDTVLFLGMTGVFVVMCIAEKSRKMLSPAVI</sequence>
<feature type="transmembrane region" description="Helical" evidence="1">
    <location>
        <begin position="396"/>
        <end position="416"/>
    </location>
</feature>
<protein>
    <recommendedName>
        <fullName evidence="4">Transmembrane protein</fullName>
    </recommendedName>
</protein>
<organism evidence="2 3">
    <name type="scientific">Batrachochytrium salamandrivorans</name>
    <dbReference type="NCBI Taxonomy" id="1357716"/>
    <lineage>
        <taxon>Eukaryota</taxon>
        <taxon>Fungi</taxon>
        <taxon>Fungi incertae sedis</taxon>
        <taxon>Chytridiomycota</taxon>
        <taxon>Chytridiomycota incertae sedis</taxon>
        <taxon>Chytridiomycetes</taxon>
        <taxon>Rhizophydiales</taxon>
        <taxon>Rhizophydiales incertae sedis</taxon>
        <taxon>Batrachochytrium</taxon>
    </lineage>
</organism>
<feature type="transmembrane region" description="Helical" evidence="1">
    <location>
        <begin position="235"/>
        <end position="255"/>
    </location>
</feature>
<evidence type="ECO:0000313" key="2">
    <source>
        <dbReference type="EMBL" id="KAH6594581.1"/>
    </source>
</evidence>
<feature type="transmembrane region" description="Helical" evidence="1">
    <location>
        <begin position="298"/>
        <end position="320"/>
    </location>
</feature>
<evidence type="ECO:0000313" key="3">
    <source>
        <dbReference type="Proteomes" id="UP001648503"/>
    </source>
</evidence>
<keyword evidence="1" id="KW-1133">Transmembrane helix</keyword>
<feature type="transmembrane region" description="Helical" evidence="1">
    <location>
        <begin position="436"/>
        <end position="464"/>
    </location>
</feature>
<gene>
    <name evidence="2" type="ORF">BASA50_006531</name>
</gene>
<feature type="transmembrane region" description="Helical" evidence="1">
    <location>
        <begin position="725"/>
        <end position="744"/>
    </location>
</feature>
<keyword evidence="3" id="KW-1185">Reference proteome</keyword>
<keyword evidence="1" id="KW-0812">Transmembrane</keyword>
<evidence type="ECO:0008006" key="4">
    <source>
        <dbReference type="Google" id="ProtNLM"/>
    </source>
</evidence>
<name>A0ABQ8F9Q0_9FUNG</name>
<reference evidence="2 3" key="1">
    <citation type="submission" date="2021-02" db="EMBL/GenBank/DDBJ databases">
        <title>Variation within the Batrachochytrium salamandrivorans European outbreak.</title>
        <authorList>
            <person name="Kelly M."/>
            <person name="Pasmans F."/>
            <person name="Shea T.P."/>
            <person name="Munoz J.F."/>
            <person name="Carranza S."/>
            <person name="Cuomo C.A."/>
            <person name="Martel A."/>
        </authorList>
    </citation>
    <scope>NUCLEOTIDE SEQUENCE [LARGE SCALE GENOMIC DNA]</scope>
    <source>
        <strain evidence="2 3">AMFP18/2</strain>
    </source>
</reference>
<feature type="transmembrane region" description="Helical" evidence="1">
    <location>
        <begin position="203"/>
        <end position="223"/>
    </location>
</feature>
<feature type="transmembrane region" description="Helical" evidence="1">
    <location>
        <begin position="693"/>
        <end position="719"/>
    </location>
</feature>
<evidence type="ECO:0000256" key="1">
    <source>
        <dbReference type="SAM" id="Phobius"/>
    </source>
</evidence>
<dbReference type="Proteomes" id="UP001648503">
    <property type="component" value="Unassembled WGS sequence"/>
</dbReference>